<evidence type="ECO:0000259" key="4">
    <source>
        <dbReference type="Pfam" id="PF19033"/>
    </source>
</evidence>
<dbReference type="RefSeq" id="XP_014676370.1">
    <property type="nucleotide sequence ID" value="XM_014820884.1"/>
</dbReference>
<dbReference type="PANTHER" id="PTHR13056">
    <property type="entry name" value="VACUOLAR FUSION PROTEIN CCZ1 HOMOLOG-RELATED"/>
    <property type="match status" value="1"/>
</dbReference>
<dbReference type="Pfam" id="PF19031">
    <property type="entry name" value="Intu_longin_1"/>
    <property type="match status" value="1"/>
</dbReference>
<dbReference type="Pfam" id="PF19032">
    <property type="entry name" value="Intu_longin_2"/>
    <property type="match status" value="1"/>
</dbReference>
<comment type="similarity">
    <text evidence="1">Belongs to the CCZ1 family.</text>
</comment>
<dbReference type="InterPro" id="IPR043988">
    <property type="entry name" value="CCZ1/INTU_longin_2"/>
</dbReference>
<proteinExistence type="inferred from homology"/>
<feature type="domain" description="CCZ1/INTU/HSP4 first Longin" evidence="2">
    <location>
        <begin position="11"/>
        <end position="132"/>
    </location>
</feature>
<protein>
    <submittedName>
        <fullName evidence="6">LOW QUALITY PROTEIN: vacuolar fusion protein CCZ1 homolog</fullName>
    </submittedName>
</protein>
<dbReference type="PANTHER" id="PTHR13056:SF0">
    <property type="entry name" value="VACUOLAR FUSION PROTEIN CCZ1 HOMOLOG-RELATED"/>
    <property type="match status" value="1"/>
</dbReference>
<dbReference type="InterPro" id="IPR043987">
    <property type="entry name" value="CCZ1/INTU/HSP4_longin_1"/>
</dbReference>
<evidence type="ECO:0000259" key="2">
    <source>
        <dbReference type="Pfam" id="PF19031"/>
    </source>
</evidence>
<evidence type="ECO:0000259" key="3">
    <source>
        <dbReference type="Pfam" id="PF19032"/>
    </source>
</evidence>
<accession>A0ABM1EVZ9</accession>
<evidence type="ECO:0000313" key="6">
    <source>
        <dbReference type="RefSeq" id="XP_014676370.1"/>
    </source>
</evidence>
<feature type="domain" description="CCZ1/INTU/HPS4 third Longin" evidence="4">
    <location>
        <begin position="357"/>
        <end position="448"/>
    </location>
</feature>
<name>A0ABM1EVZ9_PRICU</name>
<dbReference type="GeneID" id="106816302"/>
<dbReference type="Pfam" id="PF19033">
    <property type="entry name" value="Intu_longin_3"/>
    <property type="match status" value="1"/>
</dbReference>
<sequence length="460" mass="52634">MSSKSAIQLLKFFVYNPTLSKKEGEEEKNLMYYYPQDVPLDNKIKDVGLCEALVKFSRTFAADAPCESLHTQKTRQLFLEAEENYWLILVISIPTAQKVKDSQVYIEYHEDDVHDTVYMAVLKQAYQMQAVMARSTRWWQRPAWIHLKIRPESILSQRYLQTCVDRCDVLDVFNGMQFLPLDKNGYLRTQCFLNQTEASFPQVKYTAFLYNESLVWSDCSRVDIRILYKYLTTSLSLLHGSELQAGTCSPRNQARTSPTILGKFITGPPNLADTTNLGKVPRIFVNVDGKKSEECHLVVYRALSASVCLMVEGSYQLNFDFYRLLDQFLGPQLTVLASDIGEQYGKRLSAPATLATSTSYFQHMNLAEKSSLHARQRPHRGPRATRGRQANCRCETDLAMSGDDCELVVKGPGDCWVVARKKSDQRELYYVNQKCSNLIEIAEEVKKLCASHFNNIFFLD</sequence>
<evidence type="ECO:0000256" key="1">
    <source>
        <dbReference type="ARBA" id="ARBA00005352"/>
    </source>
</evidence>
<feature type="domain" description="CCZ1/INTU second Longin" evidence="3">
    <location>
        <begin position="203"/>
        <end position="330"/>
    </location>
</feature>
<dbReference type="InterPro" id="IPR013176">
    <property type="entry name" value="Ccz1"/>
</dbReference>
<organism evidence="5 6">
    <name type="scientific">Priapulus caudatus</name>
    <name type="common">Priapulid worm</name>
    <dbReference type="NCBI Taxonomy" id="37621"/>
    <lineage>
        <taxon>Eukaryota</taxon>
        <taxon>Metazoa</taxon>
        <taxon>Ecdysozoa</taxon>
        <taxon>Scalidophora</taxon>
        <taxon>Priapulida</taxon>
        <taxon>Priapulimorpha</taxon>
        <taxon>Priapulimorphida</taxon>
        <taxon>Priapulidae</taxon>
        <taxon>Priapulus</taxon>
    </lineage>
</organism>
<reference evidence="6" key="1">
    <citation type="submission" date="2025-08" db="UniProtKB">
        <authorList>
            <consortium name="RefSeq"/>
        </authorList>
    </citation>
    <scope>IDENTIFICATION</scope>
</reference>
<dbReference type="Proteomes" id="UP000695022">
    <property type="component" value="Unplaced"/>
</dbReference>
<dbReference type="InterPro" id="IPR043989">
    <property type="entry name" value="CCZ1/INTU/HSP4_longin_3"/>
</dbReference>
<gene>
    <name evidence="6" type="primary">LOC106816302</name>
</gene>
<evidence type="ECO:0000313" key="5">
    <source>
        <dbReference type="Proteomes" id="UP000695022"/>
    </source>
</evidence>
<keyword evidence="5" id="KW-1185">Reference proteome</keyword>